<gene>
    <name evidence="2" type="ORF">BT96DRAFT_1098210</name>
</gene>
<dbReference type="Pfam" id="PF00092">
    <property type="entry name" value="VWA"/>
    <property type="match status" value="1"/>
</dbReference>
<dbReference type="InterPro" id="IPR002035">
    <property type="entry name" value="VWF_A"/>
</dbReference>
<dbReference type="Gene3D" id="3.40.50.410">
    <property type="entry name" value="von Willebrand factor, type A domain"/>
    <property type="match status" value="1"/>
</dbReference>
<reference evidence="2" key="1">
    <citation type="journal article" date="2019" name="Environ. Microbiol.">
        <title>Fungal ecological strategies reflected in gene transcription - a case study of two litter decomposers.</title>
        <authorList>
            <person name="Barbi F."/>
            <person name="Kohler A."/>
            <person name="Barry K."/>
            <person name="Baskaran P."/>
            <person name="Daum C."/>
            <person name="Fauchery L."/>
            <person name="Ihrmark K."/>
            <person name="Kuo A."/>
            <person name="LaButti K."/>
            <person name="Lipzen A."/>
            <person name="Morin E."/>
            <person name="Grigoriev I.V."/>
            <person name="Henrissat B."/>
            <person name="Lindahl B."/>
            <person name="Martin F."/>
        </authorList>
    </citation>
    <scope>NUCLEOTIDE SEQUENCE</scope>
    <source>
        <strain evidence="2">JB14</strain>
    </source>
</reference>
<name>A0A6A4HTJ9_9AGAR</name>
<keyword evidence="3" id="KW-1185">Reference proteome</keyword>
<organism evidence="2 3">
    <name type="scientific">Gymnopus androsaceus JB14</name>
    <dbReference type="NCBI Taxonomy" id="1447944"/>
    <lineage>
        <taxon>Eukaryota</taxon>
        <taxon>Fungi</taxon>
        <taxon>Dikarya</taxon>
        <taxon>Basidiomycota</taxon>
        <taxon>Agaricomycotina</taxon>
        <taxon>Agaricomycetes</taxon>
        <taxon>Agaricomycetidae</taxon>
        <taxon>Agaricales</taxon>
        <taxon>Marasmiineae</taxon>
        <taxon>Omphalotaceae</taxon>
        <taxon>Gymnopus</taxon>
    </lineage>
</organism>
<dbReference type="AlphaFoldDB" id="A0A6A4HTJ9"/>
<dbReference type="PANTHER" id="PTHR34706">
    <property type="entry name" value="SLR1338 PROTEIN"/>
    <property type="match status" value="1"/>
</dbReference>
<sequence>MPSNLFQRIFLSKIERWAFEEVQSRWCNFFLILSHRSHPTALEKSKDTSSKDTSSEVPREFNLVVLVDDSSSMIGNSWWEVANALSQMAGPALNNYDTDGIDIHFLNAMEVGHKLKTSDEVLSLFKKVQPQGTTPLGARLNTLLRNYLDEIEAGKLKNKSKDMKRKIKPIIYVVITDGRPTDKPGSEFNIESVILNTSIRLDEGNFPLDQLGIHIVQIGRSVMVSEYLHRLDNALSTKNGIRCMSMDTTHRVAVIEINAGFKSVTDIPAKAMALVRASTFPHFHIRVTQGHGEQEQDFD</sequence>
<dbReference type="OrthoDB" id="2142040at2759"/>
<dbReference type="SUPFAM" id="SSF53300">
    <property type="entry name" value="vWA-like"/>
    <property type="match status" value="1"/>
</dbReference>
<proteinExistence type="predicted"/>
<evidence type="ECO:0000313" key="3">
    <source>
        <dbReference type="Proteomes" id="UP000799118"/>
    </source>
</evidence>
<evidence type="ECO:0000313" key="2">
    <source>
        <dbReference type="EMBL" id="KAE9400287.1"/>
    </source>
</evidence>
<dbReference type="Proteomes" id="UP000799118">
    <property type="component" value="Unassembled WGS sequence"/>
</dbReference>
<dbReference type="PANTHER" id="PTHR34706:SF1">
    <property type="entry name" value="VWFA DOMAIN-CONTAINING PROTEIN"/>
    <property type="match status" value="1"/>
</dbReference>
<evidence type="ECO:0000259" key="1">
    <source>
        <dbReference type="PROSITE" id="PS50234"/>
    </source>
</evidence>
<dbReference type="PROSITE" id="PS50234">
    <property type="entry name" value="VWFA"/>
    <property type="match status" value="1"/>
</dbReference>
<dbReference type="EMBL" id="ML769458">
    <property type="protein sequence ID" value="KAE9400287.1"/>
    <property type="molecule type" value="Genomic_DNA"/>
</dbReference>
<protein>
    <recommendedName>
        <fullName evidence="1">VWFA domain-containing protein</fullName>
    </recommendedName>
</protein>
<feature type="domain" description="VWFA" evidence="1">
    <location>
        <begin position="62"/>
        <end position="271"/>
    </location>
</feature>
<accession>A0A6A4HTJ9</accession>
<dbReference type="InterPro" id="IPR036465">
    <property type="entry name" value="vWFA_dom_sf"/>
</dbReference>